<dbReference type="InterPro" id="IPR036291">
    <property type="entry name" value="NAD(P)-bd_dom_sf"/>
</dbReference>
<evidence type="ECO:0000256" key="1">
    <source>
        <dbReference type="ARBA" id="ARBA00005854"/>
    </source>
</evidence>
<evidence type="ECO:0000259" key="6">
    <source>
        <dbReference type="Pfam" id="PF02826"/>
    </source>
</evidence>
<dbReference type="GO" id="GO:0051287">
    <property type="term" value="F:NAD binding"/>
    <property type="evidence" value="ECO:0007669"/>
    <property type="project" value="InterPro"/>
</dbReference>
<dbReference type="Pfam" id="PF02826">
    <property type="entry name" value="2-Hacid_dh_C"/>
    <property type="match status" value="1"/>
</dbReference>
<dbReference type="GO" id="GO:0016616">
    <property type="term" value="F:oxidoreductase activity, acting on the CH-OH group of donors, NAD or NADP as acceptor"/>
    <property type="evidence" value="ECO:0007669"/>
    <property type="project" value="InterPro"/>
</dbReference>
<dbReference type="Pfam" id="PF00389">
    <property type="entry name" value="2-Hacid_dh"/>
    <property type="match status" value="1"/>
</dbReference>
<reference evidence="7 8" key="1">
    <citation type="journal article" date="2019" name="Nat. Microbiol.">
        <title>Mediterranean grassland soil C-N compound turnover is dependent on rainfall and depth, and is mediated by genomically divergent microorganisms.</title>
        <authorList>
            <person name="Diamond S."/>
            <person name="Andeer P.F."/>
            <person name="Li Z."/>
            <person name="Crits-Christoph A."/>
            <person name="Burstein D."/>
            <person name="Anantharaman K."/>
            <person name="Lane K.R."/>
            <person name="Thomas B.C."/>
            <person name="Pan C."/>
            <person name="Northen T.R."/>
            <person name="Banfield J.F."/>
        </authorList>
    </citation>
    <scope>NUCLEOTIDE SEQUENCE [LARGE SCALE GENOMIC DNA]</scope>
    <source>
        <strain evidence="7">NP_8</strain>
    </source>
</reference>
<dbReference type="PANTHER" id="PTHR43333">
    <property type="entry name" value="2-HACID_DH_C DOMAIN-CONTAINING PROTEIN"/>
    <property type="match status" value="1"/>
</dbReference>
<evidence type="ECO:0000256" key="3">
    <source>
        <dbReference type="ARBA" id="ARBA00023027"/>
    </source>
</evidence>
<dbReference type="SUPFAM" id="SSF52283">
    <property type="entry name" value="Formate/glycerate dehydrogenase catalytic domain-like"/>
    <property type="match status" value="1"/>
</dbReference>
<evidence type="ECO:0000259" key="5">
    <source>
        <dbReference type="Pfam" id="PF00389"/>
    </source>
</evidence>
<evidence type="ECO:0000313" key="7">
    <source>
        <dbReference type="EMBL" id="TMI75860.1"/>
    </source>
</evidence>
<dbReference type="InterPro" id="IPR006139">
    <property type="entry name" value="D-isomer_2_OHA_DH_cat_dom"/>
</dbReference>
<sequence>MFNRDVRILVFANLNEPHLAQIRAVDPRVRVTPAAGQSQSAGDVSTAEIMVGWRIPREAIQHASGLKWIHSTAAGVDEILYPEVYERDLVITASNGIHAPLIEHVFAFILAFERRLHIAMRQQLQRRWDRSRALGGEAAGKTLGILGLGTIGQEIARKAQAFDLRVIGTKRTPASIPGVEKVLPPEGLPEVLREADIVVVALPLTAQTSGLIGEREFRTMKPTALFINIGRGPIVQEAALVRALREGWIAGAGLDVFEREPLPADSALYDLENVIITPHVSGASPRYMDRAVPLFCENLRRYLHGDPLLNVVDKERGY</sequence>
<dbReference type="FunFam" id="3.40.50.720:FF:000363">
    <property type="entry name" value="D-isomer specific 2-hydroxyacid dehydrogenase"/>
    <property type="match status" value="1"/>
</dbReference>
<name>A0A537IX33_9BACT</name>
<dbReference type="CDD" id="cd05300">
    <property type="entry name" value="2-Hacid_dh_1"/>
    <property type="match status" value="1"/>
</dbReference>
<keyword evidence="3" id="KW-0520">NAD</keyword>
<protein>
    <submittedName>
        <fullName evidence="7">D-2-hydroxyacid dehydrogenase</fullName>
    </submittedName>
</protein>
<evidence type="ECO:0000256" key="4">
    <source>
        <dbReference type="RuleBase" id="RU003719"/>
    </source>
</evidence>
<dbReference type="PANTHER" id="PTHR43333:SF1">
    <property type="entry name" value="D-ISOMER SPECIFIC 2-HYDROXYACID DEHYDROGENASE NAD-BINDING DOMAIN-CONTAINING PROTEIN"/>
    <property type="match status" value="1"/>
</dbReference>
<dbReference type="AlphaFoldDB" id="A0A537IX33"/>
<feature type="domain" description="D-isomer specific 2-hydroxyacid dehydrogenase catalytic" evidence="5">
    <location>
        <begin position="9"/>
        <end position="312"/>
    </location>
</feature>
<comment type="caution">
    <text evidence="7">The sequence shown here is derived from an EMBL/GenBank/DDBJ whole genome shotgun (WGS) entry which is preliminary data.</text>
</comment>
<dbReference type="Proteomes" id="UP000318834">
    <property type="component" value="Unassembled WGS sequence"/>
</dbReference>
<evidence type="ECO:0000313" key="8">
    <source>
        <dbReference type="Proteomes" id="UP000318834"/>
    </source>
</evidence>
<feature type="domain" description="D-isomer specific 2-hydroxyacid dehydrogenase NAD-binding" evidence="6">
    <location>
        <begin position="106"/>
        <end position="281"/>
    </location>
</feature>
<dbReference type="InterPro" id="IPR006140">
    <property type="entry name" value="D-isomer_DH_NAD-bd"/>
</dbReference>
<dbReference type="SUPFAM" id="SSF51735">
    <property type="entry name" value="NAD(P)-binding Rossmann-fold domains"/>
    <property type="match status" value="1"/>
</dbReference>
<organism evidence="7 8">
    <name type="scientific">Candidatus Segetimicrobium genomatis</name>
    <dbReference type="NCBI Taxonomy" id="2569760"/>
    <lineage>
        <taxon>Bacteria</taxon>
        <taxon>Bacillati</taxon>
        <taxon>Candidatus Sysuimicrobiota</taxon>
        <taxon>Candidatus Sysuimicrobiia</taxon>
        <taxon>Candidatus Sysuimicrobiales</taxon>
        <taxon>Candidatus Segetimicrobiaceae</taxon>
        <taxon>Candidatus Segetimicrobium</taxon>
    </lineage>
</organism>
<dbReference type="Gene3D" id="3.40.50.720">
    <property type="entry name" value="NAD(P)-binding Rossmann-like Domain"/>
    <property type="match status" value="2"/>
</dbReference>
<proteinExistence type="inferred from homology"/>
<comment type="similarity">
    <text evidence="1 4">Belongs to the D-isomer specific 2-hydroxyacid dehydrogenase family.</text>
</comment>
<gene>
    <name evidence="7" type="ORF">E6H05_05490</name>
</gene>
<dbReference type="EMBL" id="VBAP01000038">
    <property type="protein sequence ID" value="TMI75860.1"/>
    <property type="molecule type" value="Genomic_DNA"/>
</dbReference>
<evidence type="ECO:0000256" key="2">
    <source>
        <dbReference type="ARBA" id="ARBA00023002"/>
    </source>
</evidence>
<accession>A0A537IX33</accession>
<keyword evidence="2 4" id="KW-0560">Oxidoreductase</keyword>